<dbReference type="Gene3D" id="2.170.16.10">
    <property type="entry name" value="Hedgehog/Intein (Hint) domain"/>
    <property type="match status" value="1"/>
</dbReference>
<dbReference type="EMBL" id="HBGV01007453">
    <property type="protein sequence ID" value="CAD9485534.1"/>
    <property type="molecule type" value="Transcribed_RNA"/>
</dbReference>
<dbReference type="GO" id="GO:0016540">
    <property type="term" value="P:protein autoprocessing"/>
    <property type="evidence" value="ECO:0007669"/>
    <property type="project" value="InterPro"/>
</dbReference>
<evidence type="ECO:0000313" key="3">
    <source>
        <dbReference type="EMBL" id="CAD9485534.1"/>
    </source>
</evidence>
<keyword evidence="1" id="KW-0472">Membrane</keyword>
<dbReference type="SUPFAM" id="SSF51294">
    <property type="entry name" value="Hedgehog/intein (Hint) domain"/>
    <property type="match status" value="1"/>
</dbReference>
<dbReference type="InterPro" id="IPR036844">
    <property type="entry name" value="Hint_dom_sf"/>
</dbReference>
<evidence type="ECO:0000256" key="1">
    <source>
        <dbReference type="SAM" id="Phobius"/>
    </source>
</evidence>
<evidence type="ECO:0000259" key="2">
    <source>
        <dbReference type="SMART" id="SM00306"/>
    </source>
</evidence>
<dbReference type="PANTHER" id="PTHR46706:SF12">
    <property type="entry name" value="PROTEIN QUA-1-RELATED"/>
    <property type="match status" value="1"/>
</dbReference>
<dbReference type="PROSITE" id="PS50817">
    <property type="entry name" value="INTEIN_N_TER"/>
    <property type="match status" value="1"/>
</dbReference>
<dbReference type="CDD" id="cd00081">
    <property type="entry name" value="Hint"/>
    <property type="match status" value="1"/>
</dbReference>
<reference evidence="3" key="1">
    <citation type="submission" date="2021-01" db="EMBL/GenBank/DDBJ databases">
        <authorList>
            <person name="Corre E."/>
            <person name="Pelletier E."/>
            <person name="Niang G."/>
            <person name="Scheremetjew M."/>
            <person name="Finn R."/>
            <person name="Kale V."/>
            <person name="Holt S."/>
            <person name="Cochrane G."/>
            <person name="Meng A."/>
            <person name="Brown T."/>
            <person name="Cohen L."/>
        </authorList>
    </citation>
    <scope>NUCLEOTIDE SEQUENCE</scope>
    <source>
        <strain evidence="3">CCMP826</strain>
    </source>
</reference>
<feature type="domain" description="Hint" evidence="2">
    <location>
        <begin position="168"/>
        <end position="275"/>
    </location>
</feature>
<dbReference type="InterPro" id="IPR006141">
    <property type="entry name" value="Intein_N"/>
</dbReference>
<feature type="transmembrane region" description="Helical" evidence="1">
    <location>
        <begin position="115"/>
        <end position="136"/>
    </location>
</feature>
<sequence length="472" mass="51277">MPRTCRECGGVIQPNQLYCRRCGALPEENEEATPSALFDDVSTPIAVPVGTNDKSKDPNLVAVPTASAVLCDDKDLEAQFNLNKVGELNEGNNPEEKEPASTSMASHFCCFNRRFCGFLICLFILGVIALFIAWLACFGKCTGGTSSGSSYAGVGGAGTGGGGFGGGAGCFPGDSLVEIKRPGDGAERSRFIHVKDVQLNDEVRSGLGFSTVYAFGTKTPGDDSPSVQMLQLRTEMGHALETTKNHLVYAGKEPNQNKVVLAQDVMIGDLVRTFEGPMGNDVASPIQRASRVVAINNITKGEGIYHPLTNDGNIVVNGVLASAHAVDGVVPKVEVWGVELIGIQSFQQLLYSPLRVLCHISPEEFCSELHHDLEDGSHLYLNVMEPLLRFLFPKTSWVDQVHNQEEEVNFLERSPYFTLRIFFLVFLLFSSVIESILSHLDLVLSLVTVPLTIAAMSRKKTVCIYKNKIKTE</sequence>
<proteinExistence type="predicted"/>
<feature type="transmembrane region" description="Helical" evidence="1">
    <location>
        <begin position="421"/>
        <end position="449"/>
    </location>
</feature>
<dbReference type="PANTHER" id="PTHR46706">
    <property type="entry name" value="PROTEIN QUA-1-RELATED"/>
    <property type="match status" value="1"/>
</dbReference>
<dbReference type="Pfam" id="PF01079">
    <property type="entry name" value="Hint"/>
    <property type="match status" value="1"/>
</dbReference>
<dbReference type="InterPro" id="IPR003587">
    <property type="entry name" value="Hint_dom_N"/>
</dbReference>
<dbReference type="AlphaFoldDB" id="A0A7S2HB31"/>
<dbReference type="GO" id="GO:0016539">
    <property type="term" value="P:intein-mediated protein splicing"/>
    <property type="evidence" value="ECO:0007669"/>
    <property type="project" value="InterPro"/>
</dbReference>
<dbReference type="SMART" id="SM00306">
    <property type="entry name" value="HintN"/>
    <property type="match status" value="1"/>
</dbReference>
<organism evidence="3">
    <name type="scientific">Helicotheca tamesis</name>
    <dbReference type="NCBI Taxonomy" id="374047"/>
    <lineage>
        <taxon>Eukaryota</taxon>
        <taxon>Sar</taxon>
        <taxon>Stramenopiles</taxon>
        <taxon>Ochrophyta</taxon>
        <taxon>Bacillariophyta</taxon>
        <taxon>Mediophyceae</taxon>
        <taxon>Lithodesmiophycidae</taxon>
        <taxon>Lithodesmiales</taxon>
        <taxon>Lithodesmiaceae</taxon>
        <taxon>Helicotheca</taxon>
    </lineage>
</organism>
<dbReference type="InterPro" id="IPR052140">
    <property type="entry name" value="Dev_Signal_Hedgehog-like"/>
</dbReference>
<gene>
    <name evidence="3" type="ORF">HTAM1171_LOCUS4541</name>
</gene>
<protein>
    <recommendedName>
        <fullName evidence="2">Hint domain-containing protein</fullName>
    </recommendedName>
</protein>
<dbReference type="InterPro" id="IPR001767">
    <property type="entry name" value="Hedgehog_Hint"/>
</dbReference>
<accession>A0A7S2HB31</accession>
<keyword evidence="1" id="KW-1133">Transmembrane helix</keyword>
<keyword evidence="1" id="KW-0812">Transmembrane</keyword>
<name>A0A7S2HB31_9STRA</name>